<evidence type="ECO:0000313" key="2">
    <source>
        <dbReference type="EMBL" id="TFY99936.1"/>
    </source>
</evidence>
<name>A0A4Z0BKT7_9BURK</name>
<keyword evidence="3" id="KW-1185">Reference proteome</keyword>
<feature type="signal peptide" evidence="1">
    <location>
        <begin position="1"/>
        <end position="21"/>
    </location>
</feature>
<evidence type="ECO:0000256" key="1">
    <source>
        <dbReference type="SAM" id="SignalP"/>
    </source>
</evidence>
<dbReference type="EMBL" id="SMLL01000004">
    <property type="protein sequence ID" value="TFY99936.1"/>
    <property type="molecule type" value="Genomic_DNA"/>
</dbReference>
<comment type="caution">
    <text evidence="2">The sequence shown here is derived from an EMBL/GenBank/DDBJ whole genome shotgun (WGS) entry which is preliminary data.</text>
</comment>
<evidence type="ECO:0000313" key="3">
    <source>
        <dbReference type="Proteomes" id="UP000297564"/>
    </source>
</evidence>
<protein>
    <submittedName>
        <fullName evidence="2">Uncharacterized protein</fullName>
    </submittedName>
</protein>
<keyword evidence="1" id="KW-0732">Signal</keyword>
<dbReference type="AlphaFoldDB" id="A0A4Z0BKT7"/>
<dbReference type="Proteomes" id="UP000297564">
    <property type="component" value="Unassembled WGS sequence"/>
</dbReference>
<proteinExistence type="predicted"/>
<accession>A0A4Z0BKT7</accession>
<feature type="chain" id="PRO_5021221487" evidence="1">
    <location>
        <begin position="22"/>
        <end position="112"/>
    </location>
</feature>
<organism evidence="2 3">
    <name type="scientific">Ramlibacter rhizophilus</name>
    <dbReference type="NCBI Taxonomy" id="1781167"/>
    <lineage>
        <taxon>Bacteria</taxon>
        <taxon>Pseudomonadati</taxon>
        <taxon>Pseudomonadota</taxon>
        <taxon>Betaproteobacteria</taxon>
        <taxon>Burkholderiales</taxon>
        <taxon>Comamonadaceae</taxon>
        <taxon>Ramlibacter</taxon>
    </lineage>
</organism>
<sequence length="112" mass="12495">MTLLHSIIALAIGALPLAALADRDKHEHGWRGHHGAYKQEWWDGHCKVERKYKSNGDYKEERKCRNPQPPAVVYVPAPVVVPAPVYMAPPVIMPAPVFVEPGLVIQGTVRVR</sequence>
<dbReference type="RefSeq" id="WP_135285478.1">
    <property type="nucleotide sequence ID" value="NZ_SMLL01000004.1"/>
</dbReference>
<reference evidence="2 3" key="1">
    <citation type="submission" date="2019-03" db="EMBL/GenBank/DDBJ databases">
        <title>Ramlibacter rhizophilus CCTCC AB2015357, whole genome shotgun sequence.</title>
        <authorList>
            <person name="Zhang X."/>
            <person name="Feng G."/>
            <person name="Zhu H."/>
        </authorList>
    </citation>
    <scope>NUCLEOTIDE SEQUENCE [LARGE SCALE GENOMIC DNA]</scope>
    <source>
        <strain evidence="2 3">CCTCC AB2015357</strain>
    </source>
</reference>
<dbReference type="OrthoDB" id="6931506at2"/>
<gene>
    <name evidence="2" type="ORF">EZ242_12445</name>
</gene>